<evidence type="ECO:0000313" key="3">
    <source>
        <dbReference type="EMBL" id="CDR95479.1"/>
    </source>
</evidence>
<keyword evidence="2" id="KW-1133">Transmembrane helix</keyword>
<keyword evidence="2" id="KW-0812">Transmembrane</keyword>
<organism evidence="3 4">
    <name type="scientific">Babesia bigemina</name>
    <dbReference type="NCBI Taxonomy" id="5866"/>
    <lineage>
        <taxon>Eukaryota</taxon>
        <taxon>Sar</taxon>
        <taxon>Alveolata</taxon>
        <taxon>Apicomplexa</taxon>
        <taxon>Aconoidasida</taxon>
        <taxon>Piroplasmida</taxon>
        <taxon>Babesiidae</taxon>
        <taxon>Babesia</taxon>
    </lineage>
</organism>
<evidence type="ECO:0008006" key="5">
    <source>
        <dbReference type="Google" id="ProtNLM"/>
    </source>
</evidence>
<dbReference type="OMA" id="STTIDLW"/>
<dbReference type="OrthoDB" id="365615at2759"/>
<feature type="transmembrane region" description="Helical" evidence="2">
    <location>
        <begin position="593"/>
        <end position="617"/>
    </location>
</feature>
<protein>
    <recommendedName>
        <fullName evidence="5">Transmembrane protein</fullName>
    </recommendedName>
</protein>
<sequence>MYRKRAMPPQYSRSNDSNQRYRNICIQYLILLLFFALQQVILYYPVYYIRNERRILYVLILDAFIVLYLLLGTVSARGHSATCVAIQWRLCCTSTLIKLCILLFVSHEGASSAFEASNRFAAENYLAFIGFYLTPIMYILFNRMSNLFLFNRQKGNVNVDELLHSDLALATFVDMWDVVSMLDHLLREFPASVRTIASGRYRSVYAYAKSSSVVSPESRNYTAYAVLCVCSIFLLGFVAPTVDSDLDVGSGDLERRRLFWSKLVDRLCCCRRRNNEKRVDDGDPDSVEAQGSVKPHVMKMSPALKGQYLDMFTIAKFTFLIGFCLIDVPFFIYRLLHLLQENVLSIMIYKNLLGMVMRPYRLALSQLAERDSAKGWQSAFFEAAPLPNDPATKRLIHDDLKLLEESSDSENERQFSRKFTDRMMKRGKTSLMSNLRSHTRSMLNRIGSFMLRKNSSARQLKPMKTTLPPKPEPSQESLDESSPRGEHAPTMLRFKSQVESESNYDDWSSTFEAETTSVSDAVLSEKNVENERRDLLVRMLNHQRTLPVTTLGFSMIYRKCCDALWRLFKAEPSFDMESSELLLFERSFEFARMLAAIAVALLSRAIIVICCYNSYFSVRSPRFLFGREVTTASRYEMVLYGVVVFAPLIQSALFYRLQRCGWFGCLCLWVQEAVNLCSYVTCVCCLRGFVKTPNSVVYAMEIYALLQWPLCVLMTLLVEVLRNKLNTVRLIYVLCKHGMCPVSLNHTLFCNDLLKNTTVCDLLLESQWNYFSSSILFRSLCCSFSPTKTEVVIILVDLLLRLMYIICCQAMRVMMFRKYEIQYVMLRMANSISFDYQAPGETFALSSEYRSRFITPANLDAYICEHGLLSSPGIIYPPFF</sequence>
<feature type="region of interest" description="Disordered" evidence="1">
    <location>
        <begin position="454"/>
        <end position="490"/>
    </location>
</feature>
<dbReference type="AlphaFoldDB" id="A0A061D991"/>
<dbReference type="RefSeq" id="XP_012767665.1">
    <property type="nucleotide sequence ID" value="XM_012912211.1"/>
</dbReference>
<evidence type="ECO:0000256" key="1">
    <source>
        <dbReference type="SAM" id="MobiDB-lite"/>
    </source>
</evidence>
<accession>A0A061D991</accession>
<evidence type="ECO:0000256" key="2">
    <source>
        <dbReference type="SAM" id="Phobius"/>
    </source>
</evidence>
<evidence type="ECO:0000313" key="4">
    <source>
        <dbReference type="Proteomes" id="UP000033188"/>
    </source>
</evidence>
<keyword evidence="2" id="KW-0472">Membrane</keyword>
<feature type="transmembrane region" description="Helical" evidence="2">
    <location>
        <begin position="637"/>
        <end position="655"/>
    </location>
</feature>
<dbReference type="VEuPathDB" id="PiroplasmaDB:BBBOND_0206370"/>
<feature type="transmembrane region" description="Helical" evidence="2">
    <location>
        <begin position="702"/>
        <end position="721"/>
    </location>
</feature>
<feature type="transmembrane region" description="Helical" evidence="2">
    <location>
        <begin position="221"/>
        <end position="239"/>
    </location>
</feature>
<feature type="transmembrane region" description="Helical" evidence="2">
    <location>
        <begin position="314"/>
        <end position="336"/>
    </location>
</feature>
<dbReference type="EMBL" id="LK391708">
    <property type="protein sequence ID" value="CDR95479.1"/>
    <property type="molecule type" value="Genomic_DNA"/>
</dbReference>
<name>A0A061D991_BABBI</name>
<reference evidence="4" key="1">
    <citation type="submission" date="2014-06" db="EMBL/GenBank/DDBJ databases">
        <authorList>
            <person name="Aslett M."/>
            <person name="De Silva N."/>
        </authorList>
    </citation>
    <scope>NUCLEOTIDE SEQUENCE [LARGE SCALE GENOMIC DNA]</scope>
    <source>
        <strain evidence="4">Bond</strain>
    </source>
</reference>
<feature type="transmembrane region" description="Helical" evidence="2">
    <location>
        <begin position="21"/>
        <end position="43"/>
    </location>
</feature>
<feature type="transmembrane region" description="Helical" evidence="2">
    <location>
        <begin position="55"/>
        <end position="74"/>
    </location>
</feature>
<dbReference type="KEGG" id="bbig:BBBOND_0206370"/>
<dbReference type="Proteomes" id="UP000033188">
    <property type="component" value="Chromosome 2"/>
</dbReference>
<keyword evidence="4" id="KW-1185">Reference proteome</keyword>
<proteinExistence type="predicted"/>
<feature type="transmembrane region" description="Helical" evidence="2">
    <location>
        <begin position="86"/>
        <end position="105"/>
    </location>
</feature>
<feature type="transmembrane region" description="Helical" evidence="2">
    <location>
        <begin position="125"/>
        <end position="141"/>
    </location>
</feature>
<dbReference type="GeneID" id="24564020"/>
<gene>
    <name evidence="3" type="ORF">BBBOND_0206370</name>
</gene>